<evidence type="ECO:0000313" key="2">
    <source>
        <dbReference type="Proteomes" id="UP000186922"/>
    </source>
</evidence>
<comment type="caution">
    <text evidence="1">The sequence shown here is derived from an EMBL/GenBank/DDBJ whole genome shotgun (WGS) entry which is preliminary data.</text>
</comment>
<accession>A0A1D1UNA5</accession>
<protein>
    <submittedName>
        <fullName evidence="1">Uncharacterized protein</fullName>
    </submittedName>
</protein>
<name>A0A1D1UNA5_RAMVA</name>
<evidence type="ECO:0000313" key="1">
    <source>
        <dbReference type="EMBL" id="GAU88757.1"/>
    </source>
</evidence>
<reference evidence="1 2" key="1">
    <citation type="journal article" date="2016" name="Nat. Commun.">
        <title>Extremotolerant tardigrade genome and improved radiotolerance of human cultured cells by tardigrade-unique protein.</title>
        <authorList>
            <person name="Hashimoto T."/>
            <person name="Horikawa D.D."/>
            <person name="Saito Y."/>
            <person name="Kuwahara H."/>
            <person name="Kozuka-Hata H."/>
            <person name="Shin-I T."/>
            <person name="Minakuchi Y."/>
            <person name="Ohishi K."/>
            <person name="Motoyama A."/>
            <person name="Aizu T."/>
            <person name="Enomoto A."/>
            <person name="Kondo K."/>
            <person name="Tanaka S."/>
            <person name="Hara Y."/>
            <person name="Koshikawa S."/>
            <person name="Sagara H."/>
            <person name="Miura T."/>
            <person name="Yokobori S."/>
            <person name="Miyagawa K."/>
            <person name="Suzuki Y."/>
            <person name="Kubo T."/>
            <person name="Oyama M."/>
            <person name="Kohara Y."/>
            <person name="Fujiyama A."/>
            <person name="Arakawa K."/>
            <person name="Katayama T."/>
            <person name="Toyoda A."/>
            <person name="Kunieda T."/>
        </authorList>
    </citation>
    <scope>NUCLEOTIDE SEQUENCE [LARGE SCALE GENOMIC DNA]</scope>
    <source>
        <strain evidence="1 2">YOKOZUNA-1</strain>
    </source>
</reference>
<keyword evidence="2" id="KW-1185">Reference proteome</keyword>
<sequence>MTNPGTQIAAVKSQVQTVAARLNTEPRPFSVHRYTDQRCSRLIMAEVATDSKVSGQSRNMWTEQEYSPWDQ</sequence>
<dbReference type="AlphaFoldDB" id="A0A1D1UNA5"/>
<dbReference type="Proteomes" id="UP000186922">
    <property type="component" value="Unassembled WGS sequence"/>
</dbReference>
<dbReference type="EMBL" id="BDGG01000001">
    <property type="protein sequence ID" value="GAU88757.1"/>
    <property type="molecule type" value="Genomic_DNA"/>
</dbReference>
<proteinExistence type="predicted"/>
<gene>
    <name evidence="1" type="primary">RvY_01394-1</name>
    <name evidence="1" type="synonym">RvY_01394.1</name>
    <name evidence="1" type="ORF">RvY_01394</name>
</gene>
<organism evidence="1 2">
    <name type="scientific">Ramazzottius varieornatus</name>
    <name type="common">Water bear</name>
    <name type="synonym">Tardigrade</name>
    <dbReference type="NCBI Taxonomy" id="947166"/>
    <lineage>
        <taxon>Eukaryota</taxon>
        <taxon>Metazoa</taxon>
        <taxon>Ecdysozoa</taxon>
        <taxon>Tardigrada</taxon>
        <taxon>Eutardigrada</taxon>
        <taxon>Parachela</taxon>
        <taxon>Hypsibioidea</taxon>
        <taxon>Ramazzottiidae</taxon>
        <taxon>Ramazzottius</taxon>
    </lineage>
</organism>